<dbReference type="AlphaFoldDB" id="A0AA39VAE5"/>
<evidence type="ECO:0000256" key="2">
    <source>
        <dbReference type="ARBA" id="ARBA00022741"/>
    </source>
</evidence>
<proteinExistence type="predicted"/>
<reference evidence="6" key="1">
    <citation type="journal article" date="2022" name="Plant J.">
        <title>Strategies of tolerance reflected in two North American maple genomes.</title>
        <authorList>
            <person name="McEvoy S.L."/>
            <person name="Sezen U.U."/>
            <person name="Trouern-Trend A."/>
            <person name="McMahon S.M."/>
            <person name="Schaberg P.G."/>
            <person name="Yang J."/>
            <person name="Wegrzyn J.L."/>
            <person name="Swenson N.G."/>
        </authorList>
    </citation>
    <scope>NUCLEOTIDE SEQUENCE</scope>
    <source>
        <strain evidence="6">NS2018</strain>
    </source>
</reference>
<keyword evidence="7" id="KW-1185">Reference proteome</keyword>
<dbReference type="EMBL" id="JAUESC010000388">
    <property type="protein sequence ID" value="KAK0572305.1"/>
    <property type="molecule type" value="Genomic_DNA"/>
</dbReference>
<feature type="compositionally biased region" description="Low complexity" evidence="5">
    <location>
        <begin position="181"/>
        <end position="200"/>
    </location>
</feature>
<accession>A0AA39VAE5</accession>
<comment type="caution">
    <text evidence="6">The sequence shown here is derived from an EMBL/GenBank/DDBJ whole genome shotgun (WGS) entry which is preliminary data.</text>
</comment>
<evidence type="ECO:0000256" key="4">
    <source>
        <dbReference type="ARBA" id="ARBA00022840"/>
    </source>
</evidence>
<keyword evidence="2" id="KW-0547">Nucleotide-binding</keyword>
<evidence type="ECO:0000256" key="5">
    <source>
        <dbReference type="SAM" id="MobiDB-lite"/>
    </source>
</evidence>
<feature type="compositionally biased region" description="Basic residues" evidence="5">
    <location>
        <begin position="75"/>
        <end position="85"/>
    </location>
</feature>
<keyword evidence="3" id="KW-0418">Kinase</keyword>
<evidence type="ECO:0000256" key="1">
    <source>
        <dbReference type="ARBA" id="ARBA00022679"/>
    </source>
</evidence>
<organism evidence="6 7">
    <name type="scientific">Acer saccharum</name>
    <name type="common">Sugar maple</name>
    <dbReference type="NCBI Taxonomy" id="4024"/>
    <lineage>
        <taxon>Eukaryota</taxon>
        <taxon>Viridiplantae</taxon>
        <taxon>Streptophyta</taxon>
        <taxon>Embryophyta</taxon>
        <taxon>Tracheophyta</taxon>
        <taxon>Spermatophyta</taxon>
        <taxon>Magnoliopsida</taxon>
        <taxon>eudicotyledons</taxon>
        <taxon>Gunneridae</taxon>
        <taxon>Pentapetalae</taxon>
        <taxon>rosids</taxon>
        <taxon>malvids</taxon>
        <taxon>Sapindales</taxon>
        <taxon>Sapindaceae</taxon>
        <taxon>Hippocastanoideae</taxon>
        <taxon>Acereae</taxon>
        <taxon>Acer</taxon>
    </lineage>
</organism>
<dbReference type="Gene3D" id="1.10.510.10">
    <property type="entry name" value="Transferase(Phosphotransferase) domain 1"/>
    <property type="match status" value="1"/>
</dbReference>
<dbReference type="InterPro" id="IPR011009">
    <property type="entry name" value="Kinase-like_dom_sf"/>
</dbReference>
<dbReference type="GO" id="GO:0016301">
    <property type="term" value="F:kinase activity"/>
    <property type="evidence" value="ECO:0007669"/>
    <property type="project" value="UniProtKB-KW"/>
</dbReference>
<name>A0AA39VAE5_ACESA</name>
<evidence type="ECO:0000256" key="3">
    <source>
        <dbReference type="ARBA" id="ARBA00022777"/>
    </source>
</evidence>
<dbReference type="InterPro" id="IPR052059">
    <property type="entry name" value="CR_Ser/Thr_kinase"/>
</dbReference>
<keyword evidence="1" id="KW-0808">Transferase</keyword>
<dbReference type="Proteomes" id="UP001168877">
    <property type="component" value="Unassembled WGS sequence"/>
</dbReference>
<gene>
    <name evidence="6" type="ORF">LWI29_029467</name>
</gene>
<reference evidence="6" key="2">
    <citation type="submission" date="2023-06" db="EMBL/GenBank/DDBJ databases">
        <authorList>
            <person name="Swenson N.G."/>
            <person name="Wegrzyn J.L."/>
            <person name="Mcevoy S.L."/>
        </authorList>
    </citation>
    <scope>NUCLEOTIDE SEQUENCE</scope>
    <source>
        <strain evidence="6">NS2018</strain>
        <tissue evidence="6">Leaf</tissue>
    </source>
</reference>
<dbReference type="GO" id="GO:0005524">
    <property type="term" value="F:ATP binding"/>
    <property type="evidence" value="ECO:0007669"/>
    <property type="project" value="UniProtKB-KW"/>
</dbReference>
<feature type="region of interest" description="Disordered" evidence="5">
    <location>
        <begin position="178"/>
        <end position="200"/>
    </location>
</feature>
<evidence type="ECO:0000313" key="6">
    <source>
        <dbReference type="EMBL" id="KAK0572305.1"/>
    </source>
</evidence>
<dbReference type="PANTHER" id="PTHR47973">
    <property type="entry name" value="CYSTEINE-RICH RECEPTOR-LIKE PROTEIN KINASE 3"/>
    <property type="match status" value="1"/>
</dbReference>
<feature type="region of interest" description="Disordered" evidence="5">
    <location>
        <begin position="52"/>
        <end position="88"/>
    </location>
</feature>
<sequence>MGLEISDEFRPITPIRTVSAATSYNFNSRLSDLEETELPYIYLDGADGDDHDKCHTPKSAAHKLNQPLVCPQAPKKSRPSTKKRGPPPQGFFQAWRLHERSKVIDLVDPRMRENGFENEKVMQAINVAFLCLQPHANRRPRMSEVVAMLTCKVEMVEIPIRPAFLDRRRKRDETLSWDTISEPFPSPLCSESPSLPQQPN</sequence>
<keyword evidence="4" id="KW-0067">ATP-binding</keyword>
<protein>
    <submittedName>
        <fullName evidence="6">Uncharacterized protein</fullName>
    </submittedName>
</protein>
<dbReference type="SUPFAM" id="SSF56112">
    <property type="entry name" value="Protein kinase-like (PK-like)"/>
    <property type="match status" value="1"/>
</dbReference>
<evidence type="ECO:0000313" key="7">
    <source>
        <dbReference type="Proteomes" id="UP001168877"/>
    </source>
</evidence>